<evidence type="ECO:0000313" key="2">
    <source>
        <dbReference type="EMBL" id="CEI63414.1"/>
    </source>
</evidence>
<dbReference type="Proteomes" id="UP000245910">
    <property type="component" value="Chromosome II"/>
</dbReference>
<accession>A0A2L2SZ75</accession>
<evidence type="ECO:0000256" key="1">
    <source>
        <dbReference type="SAM" id="SignalP"/>
    </source>
</evidence>
<organism evidence="2 3">
    <name type="scientific">Fusarium venenatum</name>
    <dbReference type="NCBI Taxonomy" id="56646"/>
    <lineage>
        <taxon>Eukaryota</taxon>
        <taxon>Fungi</taxon>
        <taxon>Dikarya</taxon>
        <taxon>Ascomycota</taxon>
        <taxon>Pezizomycotina</taxon>
        <taxon>Sordariomycetes</taxon>
        <taxon>Hypocreomycetidae</taxon>
        <taxon>Hypocreales</taxon>
        <taxon>Nectriaceae</taxon>
        <taxon>Fusarium</taxon>
    </lineage>
</organism>
<feature type="signal peptide" evidence="1">
    <location>
        <begin position="1"/>
        <end position="20"/>
    </location>
</feature>
<keyword evidence="1" id="KW-0732">Signal</keyword>
<protein>
    <submittedName>
        <fullName evidence="2">Uncharacterized protein</fullName>
    </submittedName>
</protein>
<evidence type="ECO:0000313" key="3">
    <source>
        <dbReference type="Proteomes" id="UP000245910"/>
    </source>
</evidence>
<dbReference type="AlphaFoldDB" id="A0A2L2SZ75"/>
<dbReference type="EMBL" id="LN649230">
    <property type="protein sequence ID" value="CEI63414.1"/>
    <property type="molecule type" value="Genomic_DNA"/>
</dbReference>
<feature type="chain" id="PRO_5014772683" evidence="1">
    <location>
        <begin position="21"/>
        <end position="63"/>
    </location>
</feature>
<reference evidence="3" key="1">
    <citation type="submission" date="2014-10" db="EMBL/GenBank/DDBJ databases">
        <authorList>
            <person name="King R."/>
        </authorList>
    </citation>
    <scope>NUCLEOTIDE SEQUENCE [LARGE SCALE GENOMIC DNA]</scope>
    <source>
        <strain evidence="3">A3/5</strain>
    </source>
</reference>
<proteinExistence type="predicted"/>
<keyword evidence="3" id="KW-1185">Reference proteome</keyword>
<name>A0A2L2SZ75_9HYPO</name>
<sequence length="63" mass="6611">MKFFSVIFALVSASVAMASALPELDIPGKLVTRAEFELAKRQAGCSACVQGIRCCNGACIRGC</sequence>
<dbReference type="OrthoDB" id="5019896at2759"/>